<dbReference type="SUPFAM" id="SSF56235">
    <property type="entry name" value="N-terminal nucleophile aminohydrolases (Ntn hydrolases)"/>
    <property type="match status" value="1"/>
</dbReference>
<keyword evidence="8" id="KW-1185">Reference proteome</keyword>
<protein>
    <recommendedName>
        <fullName evidence="3">asparagine synthase (glutamine-hydrolyzing)</fullName>
        <ecNumber evidence="3">6.3.5.4</ecNumber>
    </recommendedName>
</protein>
<accession>A0A9X2JY11</accession>
<proteinExistence type="inferred from homology"/>
<evidence type="ECO:0000256" key="4">
    <source>
        <dbReference type="ARBA" id="ARBA00022888"/>
    </source>
</evidence>
<dbReference type="InterPro" id="IPR001962">
    <property type="entry name" value="Asn_synthase"/>
</dbReference>
<keyword evidence="4" id="KW-0061">Asparagine biosynthesis</keyword>
<evidence type="ECO:0000313" key="7">
    <source>
        <dbReference type="EMBL" id="MCP2264634.1"/>
    </source>
</evidence>
<sequence>MLEDGTSRLAVIGDVWLSGGDLARGLAHVRRSDWHELTRWPGSYWVVADTGTSTVVLTDLCGQRPVYHARLDDIVLWATQAKPLAHATKAAVDQAGMVRRLVVPALGDLVGAQTTFAGVHRVPGGHALTLTARSRHVDPYEPESPPMTFTESAVRLRDALATAVEARATSPAETITADFSGGLDSTTLALLTARAGRDVLGVTLADRLNPNDDVSYAVLAATAEPRLRHELVAPEPPPTFFNDLLSAPVTDQPHSDAGRWARKWSYQRHAVAAGSTLHLTGSGGDLLLATPATCLADLAAGGHHLTLWRAARARARLRHRPVYDVAQNAYQLADTSYPDALRQLAAAIRVGGQRAHGRRPLRWLAPSGVAAWLTPDARNGLLTTISDLAAVAPRGYGSLSRRRAWDEVREFGTYQVELNTQAASLGLRLHAPFLDNEVVRACMALPPYLHNHPHRQKPLLAAALRGLVPNSLLDRRTKGVYGAAGYVGIARNIEVIRGLLDASELVATGLLDADAVAHDLELAAAGIPTRFAALESVITTELWLSQYRAETSVTPWEVTAHAH</sequence>
<dbReference type="Gene3D" id="3.60.20.10">
    <property type="entry name" value="Glutamine Phosphoribosylpyrophosphate, subunit 1, domain 1"/>
    <property type="match status" value="1"/>
</dbReference>
<dbReference type="PANTHER" id="PTHR43284:SF1">
    <property type="entry name" value="ASPARAGINE SYNTHETASE"/>
    <property type="match status" value="1"/>
</dbReference>
<comment type="similarity">
    <text evidence="2">Belongs to the asparagine synthetase family.</text>
</comment>
<evidence type="ECO:0000256" key="3">
    <source>
        <dbReference type="ARBA" id="ARBA00012737"/>
    </source>
</evidence>
<dbReference type="InterPro" id="IPR014729">
    <property type="entry name" value="Rossmann-like_a/b/a_fold"/>
</dbReference>
<organism evidence="7 8">
    <name type="scientific">Promicromonospora thailandica</name>
    <dbReference type="NCBI Taxonomy" id="765201"/>
    <lineage>
        <taxon>Bacteria</taxon>
        <taxon>Bacillati</taxon>
        <taxon>Actinomycetota</taxon>
        <taxon>Actinomycetes</taxon>
        <taxon>Micrococcales</taxon>
        <taxon>Promicromonosporaceae</taxon>
        <taxon>Promicromonospora</taxon>
    </lineage>
</organism>
<dbReference type="InterPro" id="IPR006426">
    <property type="entry name" value="Asn_synth_AEB"/>
</dbReference>
<evidence type="ECO:0000259" key="6">
    <source>
        <dbReference type="Pfam" id="PF00733"/>
    </source>
</evidence>
<dbReference type="AlphaFoldDB" id="A0A9X2JY11"/>
<comment type="caution">
    <text evidence="7">The sequence shown here is derived from an EMBL/GenBank/DDBJ whole genome shotgun (WGS) entry which is preliminary data.</text>
</comment>
<dbReference type="InterPro" id="IPR029055">
    <property type="entry name" value="Ntn_hydrolases_N"/>
</dbReference>
<comment type="catalytic activity">
    <reaction evidence="5">
        <text>L-aspartate + L-glutamine + ATP + H2O = L-asparagine + L-glutamate + AMP + diphosphate + H(+)</text>
        <dbReference type="Rhea" id="RHEA:12228"/>
        <dbReference type="ChEBI" id="CHEBI:15377"/>
        <dbReference type="ChEBI" id="CHEBI:15378"/>
        <dbReference type="ChEBI" id="CHEBI:29985"/>
        <dbReference type="ChEBI" id="CHEBI:29991"/>
        <dbReference type="ChEBI" id="CHEBI:30616"/>
        <dbReference type="ChEBI" id="CHEBI:33019"/>
        <dbReference type="ChEBI" id="CHEBI:58048"/>
        <dbReference type="ChEBI" id="CHEBI:58359"/>
        <dbReference type="ChEBI" id="CHEBI:456215"/>
        <dbReference type="EC" id="6.3.5.4"/>
    </reaction>
</comment>
<dbReference type="Pfam" id="PF00733">
    <property type="entry name" value="Asn_synthase"/>
    <property type="match status" value="1"/>
</dbReference>
<evidence type="ECO:0000313" key="8">
    <source>
        <dbReference type="Proteomes" id="UP001139493"/>
    </source>
</evidence>
<dbReference type="SUPFAM" id="SSF52402">
    <property type="entry name" value="Adenine nucleotide alpha hydrolases-like"/>
    <property type="match status" value="1"/>
</dbReference>
<gene>
    <name evidence="7" type="ORF">APR03_001972</name>
</gene>
<dbReference type="EMBL" id="JAMTCS010000005">
    <property type="protein sequence ID" value="MCP2264634.1"/>
    <property type="molecule type" value="Genomic_DNA"/>
</dbReference>
<dbReference type="PIRSF" id="PIRSF001589">
    <property type="entry name" value="Asn_synthetase_glu-h"/>
    <property type="match status" value="1"/>
</dbReference>
<reference evidence="7" key="1">
    <citation type="submission" date="2022-06" db="EMBL/GenBank/DDBJ databases">
        <title>Genomic Encyclopedia of Archaeal and Bacterial Type Strains, Phase II (KMG-II): from individual species to whole genera.</title>
        <authorList>
            <person name="Goeker M."/>
        </authorList>
    </citation>
    <scope>NUCLEOTIDE SEQUENCE</scope>
    <source>
        <strain evidence="7">DSM 26652</strain>
    </source>
</reference>
<evidence type="ECO:0000256" key="1">
    <source>
        <dbReference type="ARBA" id="ARBA00005187"/>
    </source>
</evidence>
<dbReference type="EC" id="6.3.5.4" evidence="3"/>
<dbReference type="PANTHER" id="PTHR43284">
    <property type="entry name" value="ASPARAGINE SYNTHETASE (GLUTAMINE-HYDROLYZING)"/>
    <property type="match status" value="1"/>
</dbReference>
<dbReference type="Proteomes" id="UP001139493">
    <property type="component" value="Unassembled WGS sequence"/>
</dbReference>
<dbReference type="NCBIfam" id="NF033561">
    <property type="entry name" value="macrolact_Ik_Al"/>
    <property type="match status" value="1"/>
</dbReference>
<dbReference type="GO" id="GO:0004066">
    <property type="term" value="F:asparagine synthase (glutamine-hydrolyzing) activity"/>
    <property type="evidence" value="ECO:0007669"/>
    <property type="project" value="UniProtKB-EC"/>
</dbReference>
<dbReference type="Gene3D" id="3.40.50.620">
    <property type="entry name" value="HUPs"/>
    <property type="match status" value="2"/>
</dbReference>
<comment type="pathway">
    <text evidence="1">Amino-acid biosynthesis; L-asparagine biosynthesis; L-asparagine from L-aspartate (L-Gln route): step 1/1.</text>
</comment>
<feature type="domain" description="Asparagine synthetase" evidence="6">
    <location>
        <begin position="156"/>
        <end position="544"/>
    </location>
</feature>
<evidence type="ECO:0000256" key="2">
    <source>
        <dbReference type="ARBA" id="ARBA00005752"/>
    </source>
</evidence>
<dbReference type="GO" id="GO:0006529">
    <property type="term" value="P:asparagine biosynthetic process"/>
    <property type="evidence" value="ECO:0007669"/>
    <property type="project" value="UniProtKB-KW"/>
</dbReference>
<dbReference type="InterPro" id="IPR051786">
    <property type="entry name" value="ASN_synthetase/amidase"/>
</dbReference>
<evidence type="ECO:0000256" key="5">
    <source>
        <dbReference type="ARBA" id="ARBA00048741"/>
    </source>
</evidence>
<keyword evidence="4" id="KW-0028">Amino-acid biosynthesis</keyword>
<name>A0A9X2JY11_9MICO</name>